<evidence type="ECO:0000313" key="3">
    <source>
        <dbReference type="Proteomes" id="UP000255264"/>
    </source>
</evidence>
<evidence type="ECO:0000256" key="1">
    <source>
        <dbReference type="SAM" id="SignalP"/>
    </source>
</evidence>
<gene>
    <name evidence="2" type="ORF">NCTC13335_00909</name>
</gene>
<dbReference type="RefSeq" id="WP_007242186.1">
    <property type="nucleotide sequence ID" value="NZ_CAUUFB010000002.1"/>
</dbReference>
<organism evidence="2 3">
    <name type="scientific">Haemophilus pittmaniae</name>
    <dbReference type="NCBI Taxonomy" id="249188"/>
    <lineage>
        <taxon>Bacteria</taxon>
        <taxon>Pseudomonadati</taxon>
        <taxon>Pseudomonadota</taxon>
        <taxon>Gammaproteobacteria</taxon>
        <taxon>Pasteurellales</taxon>
        <taxon>Pasteurellaceae</taxon>
        <taxon>Haemophilus</taxon>
    </lineage>
</organism>
<evidence type="ECO:0008006" key="4">
    <source>
        <dbReference type="Google" id="ProtNLM"/>
    </source>
</evidence>
<feature type="signal peptide" evidence="1">
    <location>
        <begin position="1"/>
        <end position="19"/>
    </location>
</feature>
<dbReference type="AlphaFoldDB" id="A0A377IXU1"/>
<dbReference type="EMBL" id="UGHS01000004">
    <property type="protein sequence ID" value="STO93045.1"/>
    <property type="molecule type" value="Genomic_DNA"/>
</dbReference>
<reference evidence="2 3" key="1">
    <citation type="submission" date="2018-06" db="EMBL/GenBank/DDBJ databases">
        <authorList>
            <consortium name="Pathogen Informatics"/>
            <person name="Doyle S."/>
        </authorList>
    </citation>
    <scope>NUCLEOTIDE SEQUENCE [LARGE SCALE GENOMIC DNA]</scope>
    <source>
        <strain evidence="2 3">NCTC13335</strain>
    </source>
</reference>
<accession>A0A377IXU1</accession>
<evidence type="ECO:0000313" key="2">
    <source>
        <dbReference type="EMBL" id="STO93045.1"/>
    </source>
</evidence>
<keyword evidence="3" id="KW-1185">Reference proteome</keyword>
<protein>
    <recommendedName>
        <fullName evidence="4">DUF3859 domain-containing protein</fullName>
    </recommendedName>
</protein>
<name>A0A377IXU1_9PAST</name>
<dbReference type="OrthoDB" id="8613971at2"/>
<proteinExistence type="predicted"/>
<dbReference type="Proteomes" id="UP000255264">
    <property type="component" value="Unassembled WGS sequence"/>
</dbReference>
<keyword evidence="1" id="KW-0732">Signal</keyword>
<feature type="chain" id="PRO_5016656276" description="DUF3859 domain-containing protein" evidence="1">
    <location>
        <begin position="20"/>
        <end position="157"/>
    </location>
</feature>
<sequence length="157" mass="17785">MKKIAIVISALLLSAQSLASSTEQSQNQNAEPSKDIYLSVFDKATEPMNDLKKRELSRSLKAEAVCWVVSGKFPKKVKVVETFKTQAKAKFTMENAKIEVSPNEKLHTITSTIDSVNNGDYVMNCWEFGRWDPLGKYRLTVQVGDQKYEMQSFELLQ</sequence>